<dbReference type="GO" id="GO:0017000">
    <property type="term" value="P:antibiotic biosynthetic process"/>
    <property type="evidence" value="ECO:0007669"/>
    <property type="project" value="UniProtKB-KW"/>
</dbReference>
<comment type="similarity">
    <text evidence="1 6">Belongs to the class-III pyridoxal-phosphate-dependent aminotransferase family.</text>
</comment>
<protein>
    <submittedName>
        <fullName evidence="7">Adenosylmethionine-8-amino-7-oxononanoate aminotransferase</fullName>
    </submittedName>
</protein>
<proteinExistence type="inferred from homology"/>
<evidence type="ECO:0000313" key="8">
    <source>
        <dbReference type="Proteomes" id="UP000198582"/>
    </source>
</evidence>
<keyword evidence="3 7" id="KW-0808">Transferase</keyword>
<dbReference type="PANTHER" id="PTHR42684:SF3">
    <property type="entry name" value="ADENOSYLMETHIONINE-8-AMINO-7-OXONONANOATE AMINOTRANSFERASE"/>
    <property type="match status" value="1"/>
</dbReference>
<gene>
    <name evidence="7" type="ORF">SAMN04489732_101446</name>
</gene>
<dbReference type="Pfam" id="PF00202">
    <property type="entry name" value="Aminotran_3"/>
    <property type="match status" value="1"/>
</dbReference>
<dbReference type="GO" id="GO:0030170">
    <property type="term" value="F:pyridoxal phosphate binding"/>
    <property type="evidence" value="ECO:0007669"/>
    <property type="project" value="InterPro"/>
</dbReference>
<evidence type="ECO:0000313" key="7">
    <source>
        <dbReference type="EMBL" id="SEO56391.1"/>
    </source>
</evidence>
<dbReference type="Gene3D" id="3.90.1150.10">
    <property type="entry name" value="Aspartate Aminotransferase, domain 1"/>
    <property type="match status" value="1"/>
</dbReference>
<keyword evidence="8" id="KW-1185">Reference proteome</keyword>
<dbReference type="InterPro" id="IPR005814">
    <property type="entry name" value="Aminotrans_3"/>
</dbReference>
<dbReference type="STRING" id="394193.SAMN04489732_101446"/>
<reference evidence="7 8" key="1">
    <citation type="submission" date="2016-10" db="EMBL/GenBank/DDBJ databases">
        <authorList>
            <person name="de Groot N.N."/>
        </authorList>
    </citation>
    <scope>NUCLEOTIDE SEQUENCE [LARGE SCALE GENOMIC DNA]</scope>
    <source>
        <strain evidence="7 8">DSM 44993</strain>
    </source>
</reference>
<evidence type="ECO:0000256" key="6">
    <source>
        <dbReference type="RuleBase" id="RU003560"/>
    </source>
</evidence>
<dbReference type="PIRSF" id="PIRSF000521">
    <property type="entry name" value="Transaminase_4ab_Lys_Orn"/>
    <property type="match status" value="1"/>
</dbReference>
<dbReference type="InterPro" id="IPR015422">
    <property type="entry name" value="PyrdxlP-dep_Trfase_small"/>
</dbReference>
<evidence type="ECO:0000256" key="5">
    <source>
        <dbReference type="ARBA" id="ARBA00023194"/>
    </source>
</evidence>
<dbReference type="OrthoDB" id="9801834at2"/>
<dbReference type="GO" id="GO:0004015">
    <property type="term" value="F:adenosylmethionine-8-amino-7-oxononanoate transaminase activity"/>
    <property type="evidence" value="ECO:0007669"/>
    <property type="project" value="TreeGrafter"/>
</dbReference>
<dbReference type="CDD" id="cd00610">
    <property type="entry name" value="OAT_like"/>
    <property type="match status" value="1"/>
</dbReference>
<keyword evidence="5" id="KW-0045">Antibiotic biosynthesis</keyword>
<dbReference type="FunFam" id="3.40.640.10:FF:000014">
    <property type="entry name" value="Adenosylmethionine-8-amino-7-oxononanoate aminotransferase, probable"/>
    <property type="match status" value="1"/>
</dbReference>
<dbReference type="SUPFAM" id="SSF53383">
    <property type="entry name" value="PLP-dependent transferases"/>
    <property type="match status" value="1"/>
</dbReference>
<dbReference type="PANTHER" id="PTHR42684">
    <property type="entry name" value="ADENOSYLMETHIONINE-8-AMINO-7-OXONONANOATE AMINOTRANSFERASE"/>
    <property type="match status" value="1"/>
</dbReference>
<dbReference type="InterPro" id="IPR015421">
    <property type="entry name" value="PyrdxlP-dep_Trfase_major"/>
</dbReference>
<dbReference type="Proteomes" id="UP000198582">
    <property type="component" value="Unassembled WGS sequence"/>
</dbReference>
<dbReference type="Gene3D" id="3.40.640.10">
    <property type="entry name" value="Type I PLP-dependent aspartate aminotransferase-like (Major domain)"/>
    <property type="match status" value="1"/>
</dbReference>
<dbReference type="GO" id="GO:0009102">
    <property type="term" value="P:biotin biosynthetic process"/>
    <property type="evidence" value="ECO:0007669"/>
    <property type="project" value="TreeGrafter"/>
</dbReference>
<name>A0A1H8QQZ2_9PSEU</name>
<dbReference type="InterPro" id="IPR015424">
    <property type="entry name" value="PyrdxlP-dep_Trfase"/>
</dbReference>
<evidence type="ECO:0000256" key="4">
    <source>
        <dbReference type="ARBA" id="ARBA00022898"/>
    </source>
</evidence>
<keyword evidence="4 6" id="KW-0663">Pyridoxal phosphate</keyword>
<dbReference type="RefSeq" id="WP_091611654.1">
    <property type="nucleotide sequence ID" value="NZ_FOEF01000001.1"/>
</dbReference>
<accession>A0A1H8QQZ2</accession>
<evidence type="ECO:0000256" key="1">
    <source>
        <dbReference type="ARBA" id="ARBA00008954"/>
    </source>
</evidence>
<dbReference type="AlphaFoldDB" id="A0A1H8QQZ2"/>
<sequence length="427" mass="45048">MADQPQNPQAQNPLWHPFADMGAVDGDRMVVTRGEGSYVWDDADRRYFDATASLWYANFGHGRPEITRAVTAQLEKLDSYNLFGYYANEPALELASRLSELAPTPGSKVFLGSGGGDVVDTAVKIARAYFANTGRPAKTHVIGRVQGYHGTHGFGTAVGGISVNAQGFGPLLEGFSHIAYDSAAALEAEIERLGADRVAAFFCEPVIGAGGVLLPPEGYIEEVAAICRRHDVLFVADCVIAAFGRLGTWFGIDRWAVQPDLITTAKGLTGGTVPLAALLVAPHVAEPFFTGEPGAPVLRHGPTYSGHPVACAAANATLDIYERDNLIPRGRELEKPLADALADAAVHPLVGEVRAGLGFLAAVELSAETLAADPGAPGRLQRLVRDEGVLVRPVAKGIVVSPPLIAAEPELDLLAAALPKALDRLKS</sequence>
<dbReference type="EMBL" id="FOEF01000001">
    <property type="protein sequence ID" value="SEO56391.1"/>
    <property type="molecule type" value="Genomic_DNA"/>
</dbReference>
<keyword evidence="2 7" id="KW-0032">Aminotransferase</keyword>
<evidence type="ECO:0000256" key="2">
    <source>
        <dbReference type="ARBA" id="ARBA00022576"/>
    </source>
</evidence>
<evidence type="ECO:0000256" key="3">
    <source>
        <dbReference type="ARBA" id="ARBA00022679"/>
    </source>
</evidence>
<organism evidence="7 8">
    <name type="scientific">Amycolatopsis saalfeldensis</name>
    <dbReference type="NCBI Taxonomy" id="394193"/>
    <lineage>
        <taxon>Bacteria</taxon>
        <taxon>Bacillati</taxon>
        <taxon>Actinomycetota</taxon>
        <taxon>Actinomycetes</taxon>
        <taxon>Pseudonocardiales</taxon>
        <taxon>Pseudonocardiaceae</taxon>
        <taxon>Amycolatopsis</taxon>
    </lineage>
</organism>